<protein>
    <submittedName>
        <fullName evidence="1">Uncharacterized protein</fullName>
    </submittedName>
</protein>
<comment type="caution">
    <text evidence="1">The sequence shown here is derived from an EMBL/GenBank/DDBJ whole genome shotgun (WGS) entry which is preliminary data.</text>
</comment>
<proteinExistence type="predicted"/>
<name>A0A0V1LUU9_9BILA</name>
<gene>
    <name evidence="1" type="ORF">T02_12936</name>
</gene>
<sequence>MPTLIESSSPVNPMFTIQRVQPPAKLCSAESSGYRLTWRVHTAAAARPGAALRDSTGKGWLRAGAPEVLERPESPWTCVQTGRPCLDASPDEDQTWVLLGQPVRSPEEAGLKHVPRREER</sequence>
<keyword evidence="2" id="KW-1185">Reference proteome</keyword>
<dbReference type="AlphaFoldDB" id="A0A0V1LUU9"/>
<reference evidence="1 2" key="1">
    <citation type="submission" date="2015-05" db="EMBL/GenBank/DDBJ databases">
        <title>Evolution of Trichinella species and genotypes.</title>
        <authorList>
            <person name="Korhonen P.K."/>
            <person name="Edoardo P."/>
            <person name="Giuseppe L.R."/>
            <person name="Gasser R.B."/>
        </authorList>
    </citation>
    <scope>NUCLEOTIDE SEQUENCE [LARGE SCALE GENOMIC DNA]</scope>
    <source>
        <strain evidence="1">ISS10</strain>
    </source>
</reference>
<dbReference type="EMBL" id="JYDW01000004">
    <property type="protein sequence ID" value="KRZ62946.1"/>
    <property type="molecule type" value="Genomic_DNA"/>
</dbReference>
<evidence type="ECO:0000313" key="2">
    <source>
        <dbReference type="Proteomes" id="UP000054721"/>
    </source>
</evidence>
<evidence type="ECO:0000313" key="1">
    <source>
        <dbReference type="EMBL" id="KRZ62946.1"/>
    </source>
</evidence>
<accession>A0A0V1LUU9</accession>
<organism evidence="1 2">
    <name type="scientific">Trichinella nativa</name>
    <dbReference type="NCBI Taxonomy" id="6335"/>
    <lineage>
        <taxon>Eukaryota</taxon>
        <taxon>Metazoa</taxon>
        <taxon>Ecdysozoa</taxon>
        <taxon>Nematoda</taxon>
        <taxon>Enoplea</taxon>
        <taxon>Dorylaimia</taxon>
        <taxon>Trichinellida</taxon>
        <taxon>Trichinellidae</taxon>
        <taxon>Trichinella</taxon>
    </lineage>
</organism>
<dbReference type="OrthoDB" id="5865975at2759"/>
<dbReference type="Proteomes" id="UP000054721">
    <property type="component" value="Unassembled WGS sequence"/>
</dbReference>